<dbReference type="EMBL" id="NHYE01004145">
    <property type="protein sequence ID" value="PPQ86102.1"/>
    <property type="molecule type" value="Genomic_DNA"/>
</dbReference>
<reference evidence="1 2" key="1">
    <citation type="journal article" date="2018" name="Evol. Lett.">
        <title>Horizontal gene cluster transfer increased hallucinogenic mushroom diversity.</title>
        <authorList>
            <person name="Reynolds H.T."/>
            <person name="Vijayakumar V."/>
            <person name="Gluck-Thaler E."/>
            <person name="Korotkin H.B."/>
            <person name="Matheny P.B."/>
            <person name="Slot J.C."/>
        </authorList>
    </citation>
    <scope>NUCLEOTIDE SEQUENCE [LARGE SCALE GENOMIC DNA]</scope>
    <source>
        <strain evidence="1 2">SRW20</strain>
    </source>
</reference>
<comment type="caution">
    <text evidence="1">The sequence shown here is derived from an EMBL/GenBank/DDBJ whole genome shotgun (WGS) entry which is preliminary data.</text>
</comment>
<evidence type="ECO:0000313" key="2">
    <source>
        <dbReference type="Proteomes" id="UP000284706"/>
    </source>
</evidence>
<name>A0A409X5U7_9AGAR</name>
<dbReference type="OrthoDB" id="3359487at2759"/>
<evidence type="ECO:0000313" key="1">
    <source>
        <dbReference type="EMBL" id="PPQ86102.1"/>
    </source>
</evidence>
<dbReference type="Proteomes" id="UP000284706">
    <property type="component" value="Unassembled WGS sequence"/>
</dbReference>
<gene>
    <name evidence="1" type="ORF">CVT26_001111</name>
</gene>
<dbReference type="InParanoid" id="A0A409X5U7"/>
<sequence length="132" mass="14893">MCACKEHKETIKRLTGDCQNGLHEFELDNNEWEIVKELSDTLKILKHATIFFCRDTPNLTTVISAIDHIDNLFTDTMDAGWDKAWMIGADQMVCEKFKLSYSKYSLPEEDIVTSATAVAASPVEICAYIPIS</sequence>
<protein>
    <submittedName>
        <fullName evidence="1">Uncharacterized protein</fullName>
    </submittedName>
</protein>
<proteinExistence type="predicted"/>
<dbReference type="AlphaFoldDB" id="A0A409X5U7"/>
<organism evidence="1 2">
    <name type="scientific">Gymnopilus dilepis</name>
    <dbReference type="NCBI Taxonomy" id="231916"/>
    <lineage>
        <taxon>Eukaryota</taxon>
        <taxon>Fungi</taxon>
        <taxon>Dikarya</taxon>
        <taxon>Basidiomycota</taxon>
        <taxon>Agaricomycotina</taxon>
        <taxon>Agaricomycetes</taxon>
        <taxon>Agaricomycetidae</taxon>
        <taxon>Agaricales</taxon>
        <taxon>Agaricineae</taxon>
        <taxon>Hymenogastraceae</taxon>
        <taxon>Gymnopilus</taxon>
    </lineage>
</organism>
<accession>A0A409X5U7</accession>
<keyword evidence="2" id="KW-1185">Reference proteome</keyword>